<dbReference type="PIRSF" id="PIRSF017617">
    <property type="entry name" value="Thr_aldolase"/>
    <property type="match status" value="1"/>
</dbReference>
<comment type="similarity">
    <text evidence="2">Belongs to the threonine aldolase family.</text>
</comment>
<dbReference type="FunFam" id="3.90.1150.10:FF:000041">
    <property type="entry name" value="Low-specificity L-threonine aldolase"/>
    <property type="match status" value="1"/>
</dbReference>
<dbReference type="NCBIfam" id="NF007825">
    <property type="entry name" value="PRK10534.1"/>
    <property type="match status" value="1"/>
</dbReference>
<dbReference type="GO" id="GO:0008732">
    <property type="term" value="F:L-allo-threonine aldolase activity"/>
    <property type="evidence" value="ECO:0007669"/>
    <property type="project" value="TreeGrafter"/>
</dbReference>
<dbReference type="PANTHER" id="PTHR48097:SF9">
    <property type="entry name" value="L-THREONINE ALDOLASE"/>
    <property type="match status" value="1"/>
</dbReference>
<evidence type="ECO:0000256" key="5">
    <source>
        <dbReference type="PIRSR" id="PIRSR017617-1"/>
    </source>
</evidence>
<name>A0A1F5R4D9_9BACT</name>
<evidence type="ECO:0000259" key="6">
    <source>
        <dbReference type="Pfam" id="PF01212"/>
    </source>
</evidence>
<evidence type="ECO:0000256" key="2">
    <source>
        <dbReference type="ARBA" id="ARBA00006966"/>
    </source>
</evidence>
<reference evidence="7 8" key="1">
    <citation type="journal article" date="2016" name="Nat. Commun.">
        <title>Thousands of microbial genomes shed light on interconnected biogeochemical processes in an aquifer system.</title>
        <authorList>
            <person name="Anantharaman K."/>
            <person name="Brown C.T."/>
            <person name="Hug L.A."/>
            <person name="Sharon I."/>
            <person name="Castelle C.J."/>
            <person name="Probst A.J."/>
            <person name="Thomas B.C."/>
            <person name="Singh A."/>
            <person name="Wilkins M.J."/>
            <person name="Karaoz U."/>
            <person name="Brodie E.L."/>
            <person name="Williams K.H."/>
            <person name="Hubbard S.S."/>
            <person name="Banfield J.F."/>
        </authorList>
    </citation>
    <scope>NUCLEOTIDE SEQUENCE [LARGE SCALE GENOMIC DNA]</scope>
</reference>
<dbReference type="CDD" id="cd06502">
    <property type="entry name" value="TA_like"/>
    <property type="match status" value="1"/>
</dbReference>
<dbReference type="GO" id="GO:0005829">
    <property type="term" value="C:cytosol"/>
    <property type="evidence" value="ECO:0007669"/>
    <property type="project" value="TreeGrafter"/>
</dbReference>
<dbReference type="FunFam" id="3.40.640.10:FF:000030">
    <property type="entry name" value="Low-specificity L-threonine aldolase"/>
    <property type="match status" value="1"/>
</dbReference>
<dbReference type="InterPro" id="IPR015421">
    <property type="entry name" value="PyrdxlP-dep_Trfase_major"/>
</dbReference>
<evidence type="ECO:0000313" key="7">
    <source>
        <dbReference type="EMBL" id="OGF09320.1"/>
    </source>
</evidence>
<comment type="cofactor">
    <cofactor evidence="1">
        <name>pyridoxal 5'-phosphate</name>
        <dbReference type="ChEBI" id="CHEBI:597326"/>
    </cofactor>
</comment>
<dbReference type="InterPro" id="IPR015424">
    <property type="entry name" value="PyrdxlP-dep_Trfase"/>
</dbReference>
<evidence type="ECO:0000256" key="4">
    <source>
        <dbReference type="ARBA" id="ARBA00023239"/>
    </source>
</evidence>
<dbReference type="Gene3D" id="3.40.640.10">
    <property type="entry name" value="Type I PLP-dependent aspartate aminotransferase-like (Major domain)"/>
    <property type="match status" value="1"/>
</dbReference>
<organism evidence="7 8">
    <name type="scientific">Candidatus Edwardsbacteria bacterium GWF2_54_11</name>
    <dbReference type="NCBI Taxonomy" id="1817851"/>
    <lineage>
        <taxon>Bacteria</taxon>
        <taxon>Candidatus Edwardsiibacteriota</taxon>
    </lineage>
</organism>
<dbReference type="SUPFAM" id="SSF53383">
    <property type="entry name" value="PLP-dependent transferases"/>
    <property type="match status" value="1"/>
</dbReference>
<dbReference type="PANTHER" id="PTHR48097">
    <property type="entry name" value="L-THREONINE ALDOLASE-RELATED"/>
    <property type="match status" value="1"/>
</dbReference>
<proteinExistence type="inferred from homology"/>
<dbReference type="Proteomes" id="UP000177230">
    <property type="component" value="Unassembled WGS sequence"/>
</dbReference>
<dbReference type="InterPro" id="IPR001597">
    <property type="entry name" value="ArAA_b-elim_lyase/Thr_aldolase"/>
</dbReference>
<dbReference type="NCBIfam" id="NF041359">
    <property type="entry name" value="GntG_guanitoxin"/>
    <property type="match status" value="1"/>
</dbReference>
<protein>
    <submittedName>
        <fullName evidence="7">Threonine aldolase</fullName>
    </submittedName>
</protein>
<keyword evidence="3" id="KW-0663">Pyridoxal phosphate</keyword>
<sequence>MKIIDLRSDTVTRPTPAMIKAMMAAPLGDDVLGDDPTVIKLQNETAKLLGKPAGLFVPSGTMGNQLAIMTHTRPGDEVILDYESHIFRYEVAGAAVMSGVQFNTLSGPGGVMVARQVQDAIRPNDIHQPATTLVCLENTHNRAGGTVYPLDEIKKISAICKKQGIKMHLDGARLWNASVATGIPLKEYAKYFDSVMVCFSKGMGCPVGSVLAGEKKFIAVAARNRKMLGGGMRQSGILAGAGLYALKHNIKRMADDHRRAKMLGQTISQISKIKIDLTSVQTNIIVFDIKRTGMNSEQAMKKLALKGLWVIPFGTTKLRAVTHLDVSDGDIVRAGKILKTVF</sequence>
<dbReference type="InterPro" id="IPR015422">
    <property type="entry name" value="PyrdxlP-dep_Trfase_small"/>
</dbReference>
<comment type="caution">
    <text evidence="7">The sequence shown here is derived from an EMBL/GenBank/DDBJ whole genome shotgun (WGS) entry which is preliminary data.</text>
</comment>
<evidence type="ECO:0000313" key="8">
    <source>
        <dbReference type="Proteomes" id="UP000177230"/>
    </source>
</evidence>
<dbReference type="GO" id="GO:0006545">
    <property type="term" value="P:glycine biosynthetic process"/>
    <property type="evidence" value="ECO:0007669"/>
    <property type="project" value="TreeGrafter"/>
</dbReference>
<dbReference type="Gene3D" id="3.90.1150.10">
    <property type="entry name" value="Aspartate Aminotransferase, domain 1"/>
    <property type="match status" value="1"/>
</dbReference>
<dbReference type="InterPro" id="IPR023603">
    <property type="entry name" value="Low_specificity_L-TA-like"/>
</dbReference>
<evidence type="ECO:0000256" key="1">
    <source>
        <dbReference type="ARBA" id="ARBA00001933"/>
    </source>
</evidence>
<dbReference type="AlphaFoldDB" id="A0A1F5R4D9"/>
<dbReference type="Pfam" id="PF01212">
    <property type="entry name" value="Beta_elim_lyase"/>
    <property type="match status" value="1"/>
</dbReference>
<evidence type="ECO:0000256" key="3">
    <source>
        <dbReference type="ARBA" id="ARBA00022898"/>
    </source>
</evidence>
<feature type="domain" description="Aromatic amino acid beta-eliminating lyase/threonine aldolase" evidence="6">
    <location>
        <begin position="5"/>
        <end position="288"/>
    </location>
</feature>
<accession>A0A1F5R4D9</accession>
<keyword evidence="4" id="KW-0456">Lyase</keyword>
<dbReference type="EMBL" id="MFFM01000042">
    <property type="protein sequence ID" value="OGF09320.1"/>
    <property type="molecule type" value="Genomic_DNA"/>
</dbReference>
<dbReference type="GO" id="GO:0006567">
    <property type="term" value="P:L-threonine catabolic process"/>
    <property type="evidence" value="ECO:0007669"/>
    <property type="project" value="TreeGrafter"/>
</dbReference>
<feature type="modified residue" description="N6-(pyridoxal phosphate)lysine" evidence="5">
    <location>
        <position position="201"/>
    </location>
</feature>
<gene>
    <name evidence="7" type="ORF">A2024_08520</name>
</gene>